<accession>A0ABP4TFW8</accession>
<evidence type="ECO:0000256" key="3">
    <source>
        <dbReference type="ARBA" id="ARBA00022692"/>
    </source>
</evidence>
<feature type="transmembrane region" description="Helical" evidence="6">
    <location>
        <begin position="286"/>
        <end position="303"/>
    </location>
</feature>
<evidence type="ECO:0008006" key="9">
    <source>
        <dbReference type="Google" id="ProtNLM"/>
    </source>
</evidence>
<feature type="transmembrane region" description="Helical" evidence="6">
    <location>
        <begin position="315"/>
        <end position="340"/>
    </location>
</feature>
<reference evidence="8" key="1">
    <citation type="journal article" date="2019" name="Int. J. Syst. Evol. Microbiol.">
        <title>The Global Catalogue of Microorganisms (GCM) 10K type strain sequencing project: providing services to taxonomists for standard genome sequencing and annotation.</title>
        <authorList>
            <consortium name="The Broad Institute Genomics Platform"/>
            <consortium name="The Broad Institute Genome Sequencing Center for Infectious Disease"/>
            <person name="Wu L."/>
            <person name="Ma J."/>
        </authorList>
    </citation>
    <scope>NUCLEOTIDE SEQUENCE [LARGE SCALE GENOMIC DNA]</scope>
    <source>
        <strain evidence="8">JCM 15577</strain>
    </source>
</reference>
<feature type="transmembrane region" description="Helical" evidence="6">
    <location>
        <begin position="164"/>
        <end position="184"/>
    </location>
</feature>
<evidence type="ECO:0000256" key="6">
    <source>
        <dbReference type="SAM" id="Phobius"/>
    </source>
</evidence>
<evidence type="ECO:0000313" key="7">
    <source>
        <dbReference type="EMBL" id="GAA1687191.1"/>
    </source>
</evidence>
<keyword evidence="4 6" id="KW-1133">Transmembrane helix</keyword>
<keyword evidence="3 6" id="KW-0812">Transmembrane</keyword>
<feature type="transmembrane region" description="Helical" evidence="6">
    <location>
        <begin position="12"/>
        <end position="34"/>
    </location>
</feature>
<evidence type="ECO:0000256" key="5">
    <source>
        <dbReference type="ARBA" id="ARBA00023136"/>
    </source>
</evidence>
<evidence type="ECO:0000313" key="8">
    <source>
        <dbReference type="Proteomes" id="UP001501690"/>
    </source>
</evidence>
<dbReference type="Pfam" id="PF13440">
    <property type="entry name" value="Polysacc_synt_3"/>
    <property type="match status" value="1"/>
</dbReference>
<keyword evidence="8" id="KW-1185">Reference proteome</keyword>
<evidence type="ECO:0000256" key="2">
    <source>
        <dbReference type="ARBA" id="ARBA00022475"/>
    </source>
</evidence>
<feature type="transmembrane region" description="Helical" evidence="6">
    <location>
        <begin position="205"/>
        <end position="229"/>
    </location>
</feature>
<dbReference type="PANTHER" id="PTHR30250:SF11">
    <property type="entry name" value="O-ANTIGEN TRANSPORTER-RELATED"/>
    <property type="match status" value="1"/>
</dbReference>
<comment type="subcellular location">
    <subcellularLocation>
        <location evidence="1">Cell membrane</location>
        <topology evidence="1">Multi-pass membrane protein</topology>
    </subcellularLocation>
</comment>
<feature type="transmembrane region" description="Helical" evidence="6">
    <location>
        <begin position="40"/>
        <end position="58"/>
    </location>
</feature>
<organism evidence="7 8">
    <name type="scientific">Microbacterium sediminicola</name>
    <dbReference type="NCBI Taxonomy" id="415210"/>
    <lineage>
        <taxon>Bacteria</taxon>
        <taxon>Bacillati</taxon>
        <taxon>Actinomycetota</taxon>
        <taxon>Actinomycetes</taxon>
        <taxon>Micrococcales</taxon>
        <taxon>Microbacteriaceae</taxon>
        <taxon>Microbacterium</taxon>
    </lineage>
</organism>
<evidence type="ECO:0000256" key="1">
    <source>
        <dbReference type="ARBA" id="ARBA00004651"/>
    </source>
</evidence>
<gene>
    <name evidence="7" type="ORF">GCM10009808_00220</name>
</gene>
<sequence length="410" mass="42258">MGTDVKRRTSELILGQLVGQIALVAAIPFLTRLMPQAEMGIYQAGFSIALIVQPLATLRKELLIPVASTTDGSQHRRRALLLSALFAVVAGALIGPGIWVVFDGIVGQTLIAGGIILFSVALLAIENAYLIRLGQYRRLAIRNLTAGVFAAALQVIAAQLIPTAIAVATALLVARLCATALTIARKPLLSEKYGGGERASQRSASAVVSAMVAAASSQAVVVGSFWTLGPAAAAQIGVGQRIAGAPTSLIGQALSQVALGAASPLIRERRAGLRALLVAQTIKTGAAASVTALALILLAPILAEPILGPGWHEAGVLTAIFAVPLSLQLVALPSTTLLVPLGRERQLLVLQITRLTAIAIALVSGSLLSGDLYLTCILTSVTWSLAYAPLLAASFVAATRHDQSAIGNND</sequence>
<keyword evidence="5 6" id="KW-0472">Membrane</keyword>
<feature type="transmembrane region" description="Helical" evidence="6">
    <location>
        <begin position="249"/>
        <end position="266"/>
    </location>
</feature>
<name>A0ABP4TFW8_9MICO</name>
<dbReference type="PANTHER" id="PTHR30250">
    <property type="entry name" value="PST FAMILY PREDICTED COLANIC ACID TRANSPORTER"/>
    <property type="match status" value="1"/>
</dbReference>
<feature type="transmembrane region" description="Helical" evidence="6">
    <location>
        <begin position="79"/>
        <end position="99"/>
    </location>
</feature>
<comment type="caution">
    <text evidence="7">The sequence shown here is derived from an EMBL/GenBank/DDBJ whole genome shotgun (WGS) entry which is preliminary data.</text>
</comment>
<dbReference type="Proteomes" id="UP001501690">
    <property type="component" value="Unassembled WGS sequence"/>
</dbReference>
<protein>
    <recommendedName>
        <fullName evidence="9">Membrane protein involved in the export of O-antigen and teichoic acid</fullName>
    </recommendedName>
</protein>
<feature type="transmembrane region" description="Helical" evidence="6">
    <location>
        <begin position="347"/>
        <end position="366"/>
    </location>
</feature>
<dbReference type="InterPro" id="IPR050833">
    <property type="entry name" value="Poly_Biosynth_Transport"/>
</dbReference>
<feature type="transmembrane region" description="Helical" evidence="6">
    <location>
        <begin position="139"/>
        <end position="158"/>
    </location>
</feature>
<dbReference type="EMBL" id="BAAAPL010000001">
    <property type="protein sequence ID" value="GAA1687191.1"/>
    <property type="molecule type" value="Genomic_DNA"/>
</dbReference>
<proteinExistence type="predicted"/>
<keyword evidence="2" id="KW-1003">Cell membrane</keyword>
<feature type="transmembrane region" description="Helical" evidence="6">
    <location>
        <begin position="105"/>
        <end position="127"/>
    </location>
</feature>
<evidence type="ECO:0000256" key="4">
    <source>
        <dbReference type="ARBA" id="ARBA00022989"/>
    </source>
</evidence>
<feature type="transmembrane region" description="Helical" evidence="6">
    <location>
        <begin position="372"/>
        <end position="398"/>
    </location>
</feature>